<dbReference type="PANTHER" id="PTHR43856">
    <property type="entry name" value="CARDIOLIPIN HYDROLASE"/>
    <property type="match status" value="1"/>
</dbReference>
<dbReference type="GO" id="GO:0006793">
    <property type="term" value="P:phosphorus metabolic process"/>
    <property type="evidence" value="ECO:0007669"/>
    <property type="project" value="UniProtKB-ARBA"/>
</dbReference>
<dbReference type="InterPro" id="IPR051406">
    <property type="entry name" value="PLD_domain"/>
</dbReference>
<evidence type="ECO:0000259" key="8">
    <source>
        <dbReference type="PROSITE" id="PS50035"/>
    </source>
</evidence>
<comment type="catalytic activity">
    <reaction evidence="1">
        <text>a 1,2-diacyl-sn-glycero-3-phosphocholine + H2O = a 1,2-diacyl-sn-glycero-3-phosphate + choline + H(+)</text>
        <dbReference type="Rhea" id="RHEA:14445"/>
        <dbReference type="ChEBI" id="CHEBI:15354"/>
        <dbReference type="ChEBI" id="CHEBI:15377"/>
        <dbReference type="ChEBI" id="CHEBI:15378"/>
        <dbReference type="ChEBI" id="CHEBI:57643"/>
        <dbReference type="ChEBI" id="CHEBI:58608"/>
        <dbReference type="EC" id="3.1.4.4"/>
    </reaction>
</comment>
<evidence type="ECO:0000256" key="2">
    <source>
        <dbReference type="ARBA" id="ARBA00008664"/>
    </source>
</evidence>
<keyword evidence="10" id="KW-1185">Reference proteome</keyword>
<dbReference type="RefSeq" id="WP_103312949.1">
    <property type="nucleotide sequence ID" value="NZ_PPPD01000001.1"/>
</dbReference>
<dbReference type="PANTHER" id="PTHR43856:SF1">
    <property type="entry name" value="MITOCHONDRIAL CARDIOLIPIN HYDROLASE"/>
    <property type="match status" value="1"/>
</dbReference>
<accession>A0A2K3V160</accession>
<dbReference type="EC" id="3.1.4.4" evidence="3"/>
<feature type="domain" description="PLD phosphodiesterase" evidence="8">
    <location>
        <begin position="230"/>
        <end position="252"/>
    </location>
</feature>
<comment type="similarity">
    <text evidence="2">Belongs to the phospholipase D family.</text>
</comment>
<feature type="signal peptide" evidence="7">
    <location>
        <begin position="1"/>
        <end position="27"/>
    </location>
</feature>
<evidence type="ECO:0000256" key="4">
    <source>
        <dbReference type="ARBA" id="ARBA00022801"/>
    </source>
</evidence>
<protein>
    <recommendedName>
        <fullName evidence="3">phospholipase D</fullName>
        <ecNumber evidence="3">3.1.4.4</ecNumber>
    </recommendedName>
</protein>
<sequence length="522" mass="55250">MKLLPRVPWRFLSALLVGLLGTAPAVPDDPGQTPVLDVRGLDILRAPLPPVTPGVLDGLGASAPCPAPQAPLDRVLYDSLLGHGAALSCGNAFTGLLAFPEDDAGISDQPTSPLGGFEAVVRAIGSARREVLLANMVWDDGAGSPGEAVAGAIAGLRRDLTLHPERYPQGVTVRLLLGNSVRFGDLLDPTASAYSAARQLLAAGVPLGHDPVPGWRLEIANYAYAYPHSHVKLLVLDGQEVLSGGFNISWFHVPTSTPGGLGLSDLALGVRGPVARHAVAAFRDSWLHARPLECVARPDLDALRRDCPLGDTTAPYGLVWSAPPRPSGNSRVYGLYRRSGEEAADQAVIRLLGAATGSIDLLQSQVSGTPACTLSLLAPGGCPFPNRHLPVWQAIAGAVRERGVHVRMVLDYDPLLRLETLAFLAGLWDVLRPLGLEDHLQARWSGTAGGQHTKAALIDDAMLVVGSQNLQFASFGAQGLSEYSLATSDPQALALGRRQFDFEWARAQPLSLPSWLRPPPGR</sequence>
<evidence type="ECO:0000256" key="7">
    <source>
        <dbReference type="SAM" id="SignalP"/>
    </source>
</evidence>
<dbReference type="GO" id="GO:0016891">
    <property type="term" value="F:RNA endonuclease activity producing 5'-phosphomonoesters, hydrolytic mechanism"/>
    <property type="evidence" value="ECO:0007669"/>
    <property type="project" value="TreeGrafter"/>
</dbReference>
<dbReference type="Proteomes" id="UP000236379">
    <property type="component" value="Unassembled WGS sequence"/>
</dbReference>
<feature type="chain" id="PRO_5014353178" description="phospholipase D" evidence="7">
    <location>
        <begin position="28"/>
        <end position="522"/>
    </location>
</feature>
<reference evidence="9 10" key="1">
    <citation type="submission" date="2018-01" db="EMBL/GenBank/DDBJ databases">
        <title>Deinococcus koreensis sp. nov., a radiation-resistant bacterium isolated from river water.</title>
        <authorList>
            <person name="Choi A."/>
        </authorList>
    </citation>
    <scope>NUCLEOTIDE SEQUENCE [LARGE SCALE GENOMIC DNA]</scope>
    <source>
        <strain evidence="9 10">SJW1-2</strain>
    </source>
</reference>
<evidence type="ECO:0000256" key="5">
    <source>
        <dbReference type="ARBA" id="ARBA00022963"/>
    </source>
</evidence>
<evidence type="ECO:0000313" key="10">
    <source>
        <dbReference type="Proteomes" id="UP000236379"/>
    </source>
</evidence>
<dbReference type="InterPro" id="IPR001736">
    <property type="entry name" value="PLipase_D/transphosphatidylase"/>
</dbReference>
<dbReference type="Pfam" id="PF13091">
    <property type="entry name" value="PLDc_2"/>
    <property type="match status" value="1"/>
</dbReference>
<dbReference type="InterPro" id="IPR025202">
    <property type="entry name" value="PLD-like_dom"/>
</dbReference>
<keyword evidence="6" id="KW-0443">Lipid metabolism</keyword>
<dbReference type="AlphaFoldDB" id="A0A2K3V160"/>
<dbReference type="EMBL" id="PPPD01000001">
    <property type="protein sequence ID" value="PNY82517.1"/>
    <property type="molecule type" value="Genomic_DNA"/>
</dbReference>
<organism evidence="9 10">
    <name type="scientific">Deinococcus koreensis</name>
    <dbReference type="NCBI Taxonomy" id="2054903"/>
    <lineage>
        <taxon>Bacteria</taxon>
        <taxon>Thermotogati</taxon>
        <taxon>Deinococcota</taxon>
        <taxon>Deinococci</taxon>
        <taxon>Deinococcales</taxon>
        <taxon>Deinococcaceae</taxon>
        <taxon>Deinococcus</taxon>
    </lineage>
</organism>
<dbReference type="SUPFAM" id="SSF56024">
    <property type="entry name" value="Phospholipase D/nuclease"/>
    <property type="match status" value="2"/>
</dbReference>
<comment type="caution">
    <text evidence="9">The sequence shown here is derived from an EMBL/GenBank/DDBJ whole genome shotgun (WGS) entry which is preliminary data.</text>
</comment>
<keyword evidence="5" id="KW-0442">Lipid degradation</keyword>
<dbReference type="GO" id="GO:0004630">
    <property type="term" value="F:phospholipase D activity"/>
    <property type="evidence" value="ECO:0007669"/>
    <property type="project" value="UniProtKB-EC"/>
</dbReference>
<keyword evidence="4" id="KW-0378">Hydrolase</keyword>
<name>A0A2K3V160_9DEIO</name>
<gene>
    <name evidence="9" type="ORF">CVO96_15215</name>
</gene>
<dbReference type="PROSITE" id="PS50035">
    <property type="entry name" value="PLD"/>
    <property type="match status" value="2"/>
</dbReference>
<feature type="domain" description="PLD phosphodiesterase" evidence="8">
    <location>
        <begin position="447"/>
        <end position="474"/>
    </location>
</feature>
<evidence type="ECO:0000256" key="1">
    <source>
        <dbReference type="ARBA" id="ARBA00000798"/>
    </source>
</evidence>
<dbReference type="Gene3D" id="3.30.870.10">
    <property type="entry name" value="Endonuclease Chain A"/>
    <property type="match status" value="2"/>
</dbReference>
<evidence type="ECO:0000256" key="3">
    <source>
        <dbReference type="ARBA" id="ARBA00012027"/>
    </source>
</evidence>
<dbReference type="OrthoDB" id="54549at2"/>
<evidence type="ECO:0000313" key="9">
    <source>
        <dbReference type="EMBL" id="PNY82517.1"/>
    </source>
</evidence>
<dbReference type="GO" id="GO:0016042">
    <property type="term" value="P:lipid catabolic process"/>
    <property type="evidence" value="ECO:0007669"/>
    <property type="project" value="UniProtKB-KW"/>
</dbReference>
<proteinExistence type="inferred from homology"/>
<evidence type="ECO:0000256" key="6">
    <source>
        <dbReference type="ARBA" id="ARBA00023098"/>
    </source>
</evidence>
<keyword evidence="7" id="KW-0732">Signal</keyword>